<protein>
    <recommendedName>
        <fullName evidence="3">Flagellar FliJ protein</fullName>
    </recommendedName>
</protein>
<dbReference type="Pfam" id="PF02050">
    <property type="entry name" value="FliJ"/>
    <property type="match status" value="1"/>
</dbReference>
<dbReference type="GO" id="GO:0005886">
    <property type="term" value="C:plasma membrane"/>
    <property type="evidence" value="ECO:0007669"/>
    <property type="project" value="UniProtKB-SubCell"/>
</dbReference>
<keyword evidence="5" id="KW-1003">Cell membrane</keyword>
<proteinExistence type="inferred from homology"/>
<keyword evidence="6" id="KW-0145">Chemotaxis</keyword>
<evidence type="ECO:0000256" key="9">
    <source>
        <dbReference type="ARBA" id="ARBA00023136"/>
    </source>
</evidence>
<dbReference type="NCBIfam" id="TIGR02473">
    <property type="entry name" value="flagell_FliJ"/>
    <property type="match status" value="1"/>
</dbReference>
<dbReference type="GO" id="GO:0044781">
    <property type="term" value="P:bacterial-type flagellum organization"/>
    <property type="evidence" value="ECO:0007669"/>
    <property type="project" value="UniProtKB-KW"/>
</dbReference>
<comment type="caution">
    <text evidence="13">The sequence shown here is derived from an EMBL/GenBank/DDBJ whole genome shotgun (WGS) entry which is preliminary data.</text>
</comment>
<evidence type="ECO:0000256" key="6">
    <source>
        <dbReference type="ARBA" id="ARBA00022500"/>
    </source>
</evidence>
<name>A0A7K3NIQ1_9BACT</name>
<keyword evidence="10" id="KW-1006">Bacterial flagellum protein export</keyword>
<keyword evidence="13" id="KW-0282">Flagellum</keyword>
<dbReference type="InterPro" id="IPR053716">
    <property type="entry name" value="Flag_assembly_chemotaxis_eff"/>
</dbReference>
<dbReference type="Gene3D" id="1.10.287.1700">
    <property type="match status" value="1"/>
</dbReference>
<organism evidence="13 14">
    <name type="scientific">Desulfolutivibrio sulfodismutans</name>
    <dbReference type="NCBI Taxonomy" id="63561"/>
    <lineage>
        <taxon>Bacteria</taxon>
        <taxon>Pseudomonadati</taxon>
        <taxon>Thermodesulfobacteriota</taxon>
        <taxon>Desulfovibrionia</taxon>
        <taxon>Desulfovibrionales</taxon>
        <taxon>Desulfovibrionaceae</taxon>
        <taxon>Desulfolutivibrio</taxon>
    </lineage>
</organism>
<gene>
    <name evidence="13" type="primary">fliJ</name>
    <name evidence="13" type="ORF">G3N56_04630</name>
</gene>
<evidence type="ECO:0000313" key="14">
    <source>
        <dbReference type="Proteomes" id="UP000469724"/>
    </source>
</evidence>
<evidence type="ECO:0000256" key="7">
    <source>
        <dbReference type="ARBA" id="ARBA00022795"/>
    </source>
</evidence>
<evidence type="ECO:0000256" key="1">
    <source>
        <dbReference type="ARBA" id="ARBA00004413"/>
    </source>
</evidence>
<dbReference type="InterPro" id="IPR012823">
    <property type="entry name" value="Flagell_FliJ"/>
</dbReference>
<dbReference type="GO" id="GO:0006935">
    <property type="term" value="P:chemotaxis"/>
    <property type="evidence" value="ECO:0007669"/>
    <property type="project" value="UniProtKB-KW"/>
</dbReference>
<dbReference type="Proteomes" id="UP000469724">
    <property type="component" value="Unassembled WGS sequence"/>
</dbReference>
<evidence type="ECO:0000313" key="13">
    <source>
        <dbReference type="EMBL" id="NDY56030.1"/>
    </source>
</evidence>
<keyword evidence="4" id="KW-0813">Transport</keyword>
<keyword evidence="7" id="KW-1005">Bacterial flagellum biogenesis</keyword>
<dbReference type="GO" id="GO:0009288">
    <property type="term" value="C:bacterial-type flagellum"/>
    <property type="evidence" value="ECO:0007669"/>
    <property type="project" value="InterPro"/>
</dbReference>
<evidence type="ECO:0000256" key="2">
    <source>
        <dbReference type="ARBA" id="ARBA00010004"/>
    </source>
</evidence>
<feature type="coiled-coil region" evidence="11">
    <location>
        <begin position="70"/>
        <end position="97"/>
    </location>
</feature>
<dbReference type="AlphaFoldDB" id="A0A7K3NIQ1"/>
<comment type="similarity">
    <text evidence="2">Belongs to the FliJ family.</text>
</comment>
<dbReference type="GO" id="GO:0015031">
    <property type="term" value="P:protein transport"/>
    <property type="evidence" value="ECO:0007669"/>
    <property type="project" value="UniProtKB-KW"/>
</dbReference>
<comment type="subcellular location">
    <subcellularLocation>
        <location evidence="1">Cell membrane</location>
        <topology evidence="1">Peripheral membrane protein</topology>
        <orientation evidence="1">Cytoplasmic side</orientation>
    </subcellularLocation>
</comment>
<keyword evidence="14" id="KW-1185">Reference proteome</keyword>
<evidence type="ECO:0000256" key="8">
    <source>
        <dbReference type="ARBA" id="ARBA00022927"/>
    </source>
</evidence>
<keyword evidence="9" id="KW-0472">Membrane</keyword>
<sequence>MFRFSLQKVLDYRAQLEEQAKMELAKALHIQLIREKAVRDLHEVIAVHAAALEGKTDVTPADLWLWRVYKERLEMDIRMAEEDLRQAAAEVARRRETVVARSTERKLLDKLKSNQAIRHAREESLKEQKQNDEMAVVRHGAGHGA</sequence>
<evidence type="ECO:0000256" key="10">
    <source>
        <dbReference type="ARBA" id="ARBA00023225"/>
    </source>
</evidence>
<evidence type="ECO:0000256" key="5">
    <source>
        <dbReference type="ARBA" id="ARBA00022475"/>
    </source>
</evidence>
<evidence type="ECO:0000256" key="12">
    <source>
        <dbReference type="SAM" id="MobiDB-lite"/>
    </source>
</evidence>
<feature type="region of interest" description="Disordered" evidence="12">
    <location>
        <begin position="122"/>
        <end position="145"/>
    </location>
</feature>
<evidence type="ECO:0000256" key="11">
    <source>
        <dbReference type="SAM" id="Coils"/>
    </source>
</evidence>
<evidence type="ECO:0000256" key="4">
    <source>
        <dbReference type="ARBA" id="ARBA00022448"/>
    </source>
</evidence>
<feature type="compositionally biased region" description="Basic and acidic residues" evidence="12">
    <location>
        <begin position="122"/>
        <end position="136"/>
    </location>
</feature>
<keyword evidence="13" id="KW-0966">Cell projection</keyword>
<evidence type="ECO:0000256" key="3">
    <source>
        <dbReference type="ARBA" id="ARBA00020392"/>
    </source>
</evidence>
<keyword evidence="13" id="KW-0969">Cilium</keyword>
<reference evidence="13 14" key="1">
    <citation type="submission" date="2020-02" db="EMBL/GenBank/DDBJ databases">
        <title>Comparative genomics of sulfur disproportionating microorganisms.</title>
        <authorList>
            <person name="Ward L.M."/>
            <person name="Bertran E."/>
            <person name="Johnston D.T."/>
        </authorList>
    </citation>
    <scope>NUCLEOTIDE SEQUENCE [LARGE SCALE GENOMIC DNA]</scope>
    <source>
        <strain evidence="13 14">DSM 3696</strain>
    </source>
</reference>
<dbReference type="GO" id="GO:0071973">
    <property type="term" value="P:bacterial-type flagellum-dependent cell motility"/>
    <property type="evidence" value="ECO:0007669"/>
    <property type="project" value="InterPro"/>
</dbReference>
<dbReference type="EMBL" id="JAAGRQ010000012">
    <property type="protein sequence ID" value="NDY56030.1"/>
    <property type="molecule type" value="Genomic_DNA"/>
</dbReference>
<accession>A0A7K3NIQ1</accession>
<keyword evidence="11" id="KW-0175">Coiled coil</keyword>
<keyword evidence="8" id="KW-0653">Protein transport</keyword>
<dbReference type="RefSeq" id="WP_163301080.1">
    <property type="nucleotide sequence ID" value="NZ_JAAGRQ010000012.1"/>
</dbReference>